<sequence>MFAWIDGQANPTLPGGPTDQKLIWNGIEYAVAYDGIGRNWWASEGERGLPMIPVSSDREKVKAAIENRATHNRVHLKREVFDVELANGLVRRAETDATAPAGRRFNRRTICGGCGLDWFKMLHGC</sequence>
<accession>A0A222ZKQ2</accession>
<dbReference type="Proteomes" id="UP000224266">
    <property type="component" value="Segment"/>
</dbReference>
<evidence type="ECO:0000313" key="2">
    <source>
        <dbReference type="Proteomes" id="UP000224266"/>
    </source>
</evidence>
<organism evidence="1 2">
    <name type="scientific">Mycobacterium phage SirPhilip</name>
    <dbReference type="NCBI Taxonomy" id="2015824"/>
    <lineage>
        <taxon>Viruses</taxon>
        <taxon>Duplodnaviria</taxon>
        <taxon>Heunggongvirae</taxon>
        <taxon>Uroviricota</taxon>
        <taxon>Caudoviricetes</taxon>
        <taxon>Weiservirinae</taxon>
        <taxon>Anayavirus</taxon>
        <taxon>Anayavirus sirphilip</taxon>
    </lineage>
</organism>
<dbReference type="RefSeq" id="YP_009953979.1">
    <property type="nucleotide sequence ID" value="NC_051627.1"/>
</dbReference>
<name>A0A222ZKQ2_9CAUD</name>
<evidence type="ECO:0000313" key="1">
    <source>
        <dbReference type="EMBL" id="ASR85297.1"/>
    </source>
</evidence>
<protein>
    <submittedName>
        <fullName evidence="1">Uncharacterized protein</fullName>
    </submittedName>
</protein>
<dbReference type="KEGG" id="vg:60325462"/>
<dbReference type="GeneID" id="60325462"/>
<gene>
    <name evidence="1" type="primary">95</name>
    <name evidence="1" type="ORF">SEA_SIRPHILIP_95</name>
</gene>
<reference evidence="2" key="1">
    <citation type="submission" date="2017-06" db="EMBL/GenBank/DDBJ databases">
        <authorList>
            <person name="Kim H.J."/>
            <person name="Triplett B.A."/>
        </authorList>
    </citation>
    <scope>NUCLEOTIDE SEQUENCE [LARGE SCALE GENOMIC DNA]</scope>
</reference>
<proteinExistence type="predicted"/>
<dbReference type="EMBL" id="MF324911">
    <property type="protein sequence ID" value="ASR85297.1"/>
    <property type="molecule type" value="Genomic_DNA"/>
</dbReference>
<keyword evidence="2" id="KW-1185">Reference proteome</keyword>